<sequence length="453" mass="48110">MLDLSHKRCCSGGLAGKSSSNICNVRDIKQRAPILPPRFQVQSAASPSTAASLKAPEDKFIASTWGRYQQDAPQQDPSIAALHASSWSAIPSMRMPSTRNEEYRFTDISPLLKATVVPAQIEVPVSSELVSSLVPVEAATTCAVVVNGVLRQELSNLSGLQKAPGAYVGGLAGAPKDVTAKLGQLSASRGGPFALLNGGTARDALVVSLPQGVAVETPLYVLHLTTAGAPGTTRSSAPRMLLHADKEASCTLIEEFIGLTEDGSAAPEASPEQLQQPPYLCNNVAEMFLESKSQVTHSLASRDGPGAANFKSTFVSQARKSSYTVTEARLGGMLTRHDLCVVQEGMHTETNMRHFILSGASQLHDLHTQLHLDHPEGQADQLHKCIVTSATGRGVFDGNVRVNQKAQRTDAGQLSRNLLLAPKATVNVKPNLMVRGKSTAHCALRAYLGYIAP</sequence>
<keyword evidence="4" id="KW-1185">Reference proteome</keyword>
<evidence type="ECO:0000313" key="3">
    <source>
        <dbReference type="EMBL" id="KAF5827276.1"/>
    </source>
</evidence>
<dbReference type="Pfam" id="PF01458">
    <property type="entry name" value="SUFBD_core"/>
    <property type="match status" value="1"/>
</dbReference>
<proteinExistence type="predicted"/>
<accession>A0ABQ7FY54</accession>
<dbReference type="InterPro" id="IPR045595">
    <property type="entry name" value="SufBD_N"/>
</dbReference>
<reference evidence="3" key="1">
    <citation type="submission" date="2017-08" db="EMBL/GenBank/DDBJ databases">
        <authorList>
            <person name="Polle J.E."/>
            <person name="Barry K."/>
            <person name="Cushman J."/>
            <person name="Schmutz J."/>
            <person name="Tran D."/>
            <person name="Hathwaick L.T."/>
            <person name="Yim W.C."/>
            <person name="Jenkins J."/>
            <person name="Mckie-Krisberg Z.M."/>
            <person name="Prochnik S."/>
            <person name="Lindquist E."/>
            <person name="Dockter R.B."/>
            <person name="Adam C."/>
            <person name="Molina H."/>
            <person name="Bunkerborg J."/>
            <person name="Jin E."/>
            <person name="Buchheim M."/>
            <person name="Magnuson J."/>
        </authorList>
    </citation>
    <scope>NUCLEOTIDE SEQUENCE</scope>
    <source>
        <strain evidence="3">CCAP 19/18</strain>
    </source>
</reference>
<protein>
    <submittedName>
        <fullName evidence="3">Iron-sulfur cluster assembly protein</fullName>
    </submittedName>
</protein>
<dbReference type="SUPFAM" id="SSF101960">
    <property type="entry name" value="Stabilizer of iron transporter SufD"/>
    <property type="match status" value="1"/>
</dbReference>
<dbReference type="PANTHER" id="PTHR43575:SF1">
    <property type="entry name" value="PROTEIN ABCI7, CHLOROPLASTIC"/>
    <property type="match status" value="1"/>
</dbReference>
<evidence type="ECO:0000259" key="2">
    <source>
        <dbReference type="Pfam" id="PF19295"/>
    </source>
</evidence>
<dbReference type="PANTHER" id="PTHR43575">
    <property type="entry name" value="PROTEIN ABCI7, CHLOROPLASTIC"/>
    <property type="match status" value="1"/>
</dbReference>
<dbReference type="InterPro" id="IPR000825">
    <property type="entry name" value="SUF_FeS_clus_asmbl_SufBD_core"/>
</dbReference>
<feature type="domain" description="SUF system FeS cluster assembly SufBD core" evidence="1">
    <location>
        <begin position="234"/>
        <end position="439"/>
    </location>
</feature>
<comment type="caution">
    <text evidence="3">The sequence shown here is derived from an EMBL/GenBank/DDBJ whole genome shotgun (WGS) entry which is preliminary data.</text>
</comment>
<name>A0ABQ7FY54_DUNSA</name>
<dbReference type="Proteomes" id="UP000815325">
    <property type="component" value="Unassembled WGS sequence"/>
</dbReference>
<dbReference type="Pfam" id="PF19295">
    <property type="entry name" value="SufBD_N"/>
    <property type="match status" value="1"/>
</dbReference>
<evidence type="ECO:0000259" key="1">
    <source>
        <dbReference type="Pfam" id="PF01458"/>
    </source>
</evidence>
<organism evidence="3 4">
    <name type="scientific">Dunaliella salina</name>
    <name type="common">Green alga</name>
    <name type="synonym">Protococcus salinus</name>
    <dbReference type="NCBI Taxonomy" id="3046"/>
    <lineage>
        <taxon>Eukaryota</taxon>
        <taxon>Viridiplantae</taxon>
        <taxon>Chlorophyta</taxon>
        <taxon>core chlorophytes</taxon>
        <taxon>Chlorophyceae</taxon>
        <taxon>CS clade</taxon>
        <taxon>Chlamydomonadales</taxon>
        <taxon>Dunaliellaceae</taxon>
        <taxon>Dunaliella</taxon>
    </lineage>
</organism>
<evidence type="ECO:0000313" key="4">
    <source>
        <dbReference type="Proteomes" id="UP000815325"/>
    </source>
</evidence>
<dbReference type="InterPro" id="IPR055346">
    <property type="entry name" value="Fe-S_cluster_assembly_SufBD"/>
</dbReference>
<dbReference type="EMBL" id="MU070542">
    <property type="protein sequence ID" value="KAF5827276.1"/>
    <property type="molecule type" value="Genomic_DNA"/>
</dbReference>
<gene>
    <name evidence="3" type="ORF">DUNSADRAFT_1003</name>
</gene>
<feature type="domain" description="SUF system FeS cluster assembly SufBD N-terminal" evidence="2">
    <location>
        <begin position="83"/>
        <end position="220"/>
    </location>
</feature>
<dbReference type="InterPro" id="IPR037284">
    <property type="entry name" value="SUF_FeS_clus_asmbl_SufBD_sf"/>
</dbReference>